<evidence type="ECO:0000256" key="3">
    <source>
        <dbReference type="ARBA" id="ARBA00023204"/>
    </source>
</evidence>
<evidence type="ECO:0000259" key="4">
    <source>
        <dbReference type="Pfam" id="PF12705"/>
    </source>
</evidence>
<evidence type="ECO:0000313" key="5">
    <source>
        <dbReference type="EMBL" id="MDK9500339.1"/>
    </source>
</evidence>
<keyword evidence="6" id="KW-1185">Reference proteome</keyword>
<accession>A0ABT7H4F0</accession>
<dbReference type="Proteomes" id="UP001223390">
    <property type="component" value="Unassembled WGS sequence"/>
</dbReference>
<protein>
    <submittedName>
        <fullName evidence="5">PD-(D/E)XK nuclease family protein</fullName>
    </submittedName>
</protein>
<feature type="domain" description="PD-(D/E)XK endonuclease-like" evidence="4">
    <location>
        <begin position="206"/>
        <end position="446"/>
    </location>
</feature>
<name>A0ABT7H4F0_9ACTN</name>
<evidence type="ECO:0000313" key="6">
    <source>
        <dbReference type="Proteomes" id="UP001223390"/>
    </source>
</evidence>
<dbReference type="Pfam" id="PF12705">
    <property type="entry name" value="PDDEXK_1"/>
    <property type="match status" value="1"/>
</dbReference>
<dbReference type="EMBL" id="JASITI010000060">
    <property type="protein sequence ID" value="MDK9500339.1"/>
    <property type="molecule type" value="Genomic_DNA"/>
</dbReference>
<dbReference type="RefSeq" id="WP_285345993.1">
    <property type="nucleotide sequence ID" value="NZ_JASITI010000060.1"/>
</dbReference>
<gene>
    <name evidence="5" type="ORF">QEZ40_006158</name>
</gene>
<comment type="caution">
    <text evidence="5">The sequence shown here is derived from an EMBL/GenBank/DDBJ whole genome shotgun (WGS) entry which is preliminary data.</text>
</comment>
<reference evidence="5 6" key="1">
    <citation type="submission" date="2023-05" db="EMBL/GenBank/DDBJ databases">
        <title>Sequencing and Assembly of Streptomyces sp. NP73.</title>
        <authorList>
            <person name="Konwar A.N."/>
            <person name="Saikia K."/>
            <person name="Thakur D."/>
        </authorList>
    </citation>
    <scope>NUCLEOTIDE SEQUENCE [LARGE SCALE GENOMIC DNA]</scope>
    <source>
        <strain evidence="5 6">NP73</strain>
    </source>
</reference>
<sequence>MDELDGRRGPGAPRRHRLDPVLENWTRHALRAYDSAFFRSDCDSGLSEVARPWTYRYPAGADDHRGATEYGITVWGRCLASADGTVRELRLPVHRSGAHNVPADGYVAVAALVTAEDRQSGPPDHVRVVRFPAAGTRPELLFAGTPEEAKALHRTHGRHTVRALLDSAEYRPGSACGSCPFTAGCPALMRAPGLTGLSGKGRPRRTWSPTDGREYAACARRSRARSLRLPTLDAVERSPAAERGRAVHAYLAARHRADPPVPCSSDIPEDWVPAGFALEERELLIATAQLRRHAAVCPLHRVLSAEDVRVEPTVTMEDPAARVVMVTDPDLVYRDGGSWVWREVKSTSRRFTGTSNLMETYPQLALAVLMAGEAVWPGRPGNVRVEAEILRPHGASLVTLDPSSPAVRDRARKALAPLMASWHADDSFEPQPGPECAACPVSQWCPDAAVRTGAERHEP</sequence>
<keyword evidence="1" id="KW-0227">DNA damage</keyword>
<keyword evidence="2" id="KW-0347">Helicase</keyword>
<keyword evidence="2" id="KW-0378">Hydrolase</keyword>
<keyword evidence="3" id="KW-0234">DNA repair</keyword>
<keyword evidence="2" id="KW-0547">Nucleotide-binding</keyword>
<keyword evidence="2" id="KW-0067">ATP-binding</keyword>
<organism evidence="5 6">
    <name type="scientific">Streptomyces katrae</name>
    <dbReference type="NCBI Taxonomy" id="68223"/>
    <lineage>
        <taxon>Bacteria</taxon>
        <taxon>Bacillati</taxon>
        <taxon>Actinomycetota</taxon>
        <taxon>Actinomycetes</taxon>
        <taxon>Kitasatosporales</taxon>
        <taxon>Streptomycetaceae</taxon>
        <taxon>Streptomyces</taxon>
    </lineage>
</organism>
<evidence type="ECO:0000256" key="2">
    <source>
        <dbReference type="ARBA" id="ARBA00022806"/>
    </source>
</evidence>
<dbReference type="InterPro" id="IPR038726">
    <property type="entry name" value="PDDEXK_AddAB-type"/>
</dbReference>
<evidence type="ECO:0000256" key="1">
    <source>
        <dbReference type="ARBA" id="ARBA00022763"/>
    </source>
</evidence>
<proteinExistence type="predicted"/>